<dbReference type="GO" id="GO:0042286">
    <property type="term" value="F:glutamate-1-semialdehyde 2,1-aminomutase activity"/>
    <property type="evidence" value="ECO:0007669"/>
    <property type="project" value="UniProtKB-EC"/>
</dbReference>
<accession>T1CVH6</accession>
<gene>
    <name evidence="5" type="ORF">B1B_03392</name>
</gene>
<evidence type="ECO:0000313" key="5">
    <source>
        <dbReference type="EMBL" id="EQD73104.1"/>
    </source>
</evidence>
<comment type="similarity">
    <text evidence="2">Belongs to the class-III pyridoxal-phosphate-dependent aminotransferase family.</text>
</comment>
<dbReference type="InterPro" id="IPR005814">
    <property type="entry name" value="Aminotrans_3"/>
</dbReference>
<dbReference type="Gene3D" id="3.40.640.10">
    <property type="entry name" value="Type I PLP-dependent aspartate aminotransferase-like (Major domain)"/>
    <property type="match status" value="1"/>
</dbReference>
<dbReference type="SUPFAM" id="SSF53383">
    <property type="entry name" value="PLP-dependent transferases"/>
    <property type="match status" value="1"/>
</dbReference>
<feature type="compositionally biased region" description="Low complexity" evidence="4">
    <location>
        <begin position="487"/>
        <end position="499"/>
    </location>
</feature>
<reference evidence="5" key="2">
    <citation type="journal article" date="2014" name="ISME J.">
        <title>Microbial stratification in low pH oxic and suboxic macroscopic growths along an acid mine drainage.</title>
        <authorList>
            <person name="Mendez-Garcia C."/>
            <person name="Mesa V."/>
            <person name="Sprenger R.R."/>
            <person name="Richter M."/>
            <person name="Diez M.S."/>
            <person name="Solano J."/>
            <person name="Bargiela R."/>
            <person name="Golyshina O.V."/>
            <person name="Manteca A."/>
            <person name="Ramos J.L."/>
            <person name="Gallego J.R."/>
            <person name="Llorente I."/>
            <person name="Martins Dos Santos V.A."/>
            <person name="Jensen O.N."/>
            <person name="Pelaez A.I."/>
            <person name="Sanchez J."/>
            <person name="Ferrer M."/>
        </authorList>
    </citation>
    <scope>NUCLEOTIDE SEQUENCE</scope>
</reference>
<reference evidence="5" key="1">
    <citation type="submission" date="2013-08" db="EMBL/GenBank/DDBJ databases">
        <authorList>
            <person name="Mendez C."/>
            <person name="Richter M."/>
            <person name="Ferrer M."/>
            <person name="Sanchez J."/>
        </authorList>
    </citation>
    <scope>NUCLEOTIDE SEQUENCE</scope>
</reference>
<name>T1CVH6_9ZZZZ</name>
<dbReference type="InterPro" id="IPR049704">
    <property type="entry name" value="Aminotrans_3_PPA_site"/>
</dbReference>
<keyword evidence="5" id="KW-0808">Transferase</keyword>
<feature type="region of interest" description="Disordered" evidence="4">
    <location>
        <begin position="459"/>
        <end position="512"/>
    </location>
</feature>
<dbReference type="InterPro" id="IPR050103">
    <property type="entry name" value="Class-III_PLP-dep_AT"/>
</dbReference>
<sequence>MALERASTSMTRDAEWSSYRDAPRILHPPPGPRSRELLAEQAQLESEAVSYPRHFPIAIASAQGATIEDVDGNRFIDWVAGISVLNLGHRHPRLEAALHAQAGKIWHALELPTEARIEFLRELQAHLPGTLKNHAKILFTVTGGDAVETAVSLADFAQGRTGTVAFSGAYHGVHGGAVNLTSGRRYHRTTSFHGGSIVRVPYPDPYHPVLGADMGAAGTIRYLEHLVTDPHSGIDQISSVLVEPILGEGGYVVPPTDFLPSLREFCDRHHILLIADEVQTGLGRTGRFWAVEHSGVTPDILCIAKSIGGGIPLSLVAYREDLAPELPPGFHLGTYRGNPLALAVGTEVLRILAGTDVIERTRTRGARLLEQFRSIASSHPAIGDVRGLGFMIGTEFVRDARARSPWTEGAKSVRMGMLGRGVLMHTAGSYDQVLRFMAPLTIEDELLERGTEIFEQAIGDLDRQPPATASAADGSSPSPPPAHARRPAAYQPHPTASDAAIRRINRRRSSPR</sequence>
<organism evidence="5">
    <name type="scientific">mine drainage metagenome</name>
    <dbReference type="NCBI Taxonomy" id="410659"/>
    <lineage>
        <taxon>unclassified sequences</taxon>
        <taxon>metagenomes</taxon>
        <taxon>ecological metagenomes</taxon>
    </lineage>
</organism>
<dbReference type="EC" id="5.4.3.8" evidence="5"/>
<dbReference type="InterPro" id="IPR015421">
    <property type="entry name" value="PyrdxlP-dep_Trfase_major"/>
</dbReference>
<keyword evidence="5" id="KW-0413">Isomerase</keyword>
<protein>
    <submittedName>
        <fullName evidence="5">Aminotransferase class-III</fullName>
        <ecNumber evidence="5">5.4.3.8</ecNumber>
    </submittedName>
</protein>
<evidence type="ECO:0000256" key="2">
    <source>
        <dbReference type="ARBA" id="ARBA00008954"/>
    </source>
</evidence>
<keyword evidence="3" id="KW-0663">Pyridoxal phosphate</keyword>
<proteinExistence type="inferred from homology"/>
<keyword evidence="5" id="KW-0032">Aminotransferase</keyword>
<comment type="cofactor">
    <cofactor evidence="1">
        <name>pyridoxal 5'-phosphate</name>
        <dbReference type="ChEBI" id="CHEBI:597326"/>
    </cofactor>
</comment>
<dbReference type="PANTHER" id="PTHR11986">
    <property type="entry name" value="AMINOTRANSFERASE CLASS III"/>
    <property type="match status" value="1"/>
</dbReference>
<evidence type="ECO:0000256" key="4">
    <source>
        <dbReference type="SAM" id="MobiDB-lite"/>
    </source>
</evidence>
<feature type="compositionally biased region" description="Low complexity" evidence="4">
    <location>
        <begin position="465"/>
        <end position="476"/>
    </location>
</feature>
<dbReference type="GO" id="GO:0030170">
    <property type="term" value="F:pyridoxal phosphate binding"/>
    <property type="evidence" value="ECO:0007669"/>
    <property type="project" value="InterPro"/>
</dbReference>
<dbReference type="InterPro" id="IPR015424">
    <property type="entry name" value="PyrdxlP-dep_Trfase"/>
</dbReference>
<dbReference type="FunFam" id="3.40.640.10:FF:000004">
    <property type="entry name" value="Acetylornithine aminotransferase"/>
    <property type="match status" value="1"/>
</dbReference>
<comment type="caution">
    <text evidence="5">The sequence shown here is derived from an EMBL/GenBank/DDBJ whole genome shotgun (WGS) entry which is preliminary data.</text>
</comment>
<dbReference type="CDD" id="cd00610">
    <property type="entry name" value="OAT_like"/>
    <property type="match status" value="1"/>
</dbReference>
<evidence type="ECO:0000256" key="1">
    <source>
        <dbReference type="ARBA" id="ARBA00001933"/>
    </source>
</evidence>
<dbReference type="Pfam" id="PF00202">
    <property type="entry name" value="Aminotran_3"/>
    <property type="match status" value="1"/>
</dbReference>
<evidence type="ECO:0000256" key="3">
    <source>
        <dbReference type="ARBA" id="ARBA00022898"/>
    </source>
</evidence>
<dbReference type="PANTHER" id="PTHR11986:SF58">
    <property type="entry name" value="LEUCINE_METHIONINE RACEMASE"/>
    <property type="match status" value="1"/>
</dbReference>
<feature type="compositionally biased region" description="Basic residues" evidence="4">
    <location>
        <begin position="503"/>
        <end position="512"/>
    </location>
</feature>
<dbReference type="GO" id="GO:0042802">
    <property type="term" value="F:identical protein binding"/>
    <property type="evidence" value="ECO:0007669"/>
    <property type="project" value="TreeGrafter"/>
</dbReference>
<dbReference type="Gene3D" id="3.90.1150.10">
    <property type="entry name" value="Aspartate Aminotransferase, domain 1"/>
    <property type="match status" value="1"/>
</dbReference>
<dbReference type="InterPro" id="IPR015422">
    <property type="entry name" value="PyrdxlP-dep_Trfase_small"/>
</dbReference>
<dbReference type="PROSITE" id="PS00600">
    <property type="entry name" value="AA_TRANSFER_CLASS_3"/>
    <property type="match status" value="1"/>
</dbReference>
<dbReference type="GO" id="GO:0008483">
    <property type="term" value="F:transaminase activity"/>
    <property type="evidence" value="ECO:0007669"/>
    <property type="project" value="UniProtKB-KW"/>
</dbReference>
<dbReference type="PIRSF" id="PIRSF000521">
    <property type="entry name" value="Transaminase_4ab_Lys_Orn"/>
    <property type="match status" value="1"/>
</dbReference>
<dbReference type="EMBL" id="AUZY01002086">
    <property type="protein sequence ID" value="EQD73104.1"/>
    <property type="molecule type" value="Genomic_DNA"/>
</dbReference>
<dbReference type="AlphaFoldDB" id="T1CVH6"/>